<proteinExistence type="inferred from homology"/>
<evidence type="ECO:0000256" key="1">
    <source>
        <dbReference type="ARBA" id="ARBA00022649"/>
    </source>
</evidence>
<dbReference type="Proteomes" id="UP001220395">
    <property type="component" value="Chromosome"/>
</dbReference>
<feature type="binding site" evidence="6">
    <location>
        <position position="6"/>
    </location>
    <ligand>
        <name>Mg(2+)</name>
        <dbReference type="ChEBI" id="CHEBI:18420"/>
    </ligand>
</feature>
<keyword evidence="1 6" id="KW-1277">Toxin-antitoxin system</keyword>
<keyword evidence="4 6" id="KW-0378">Hydrolase</keyword>
<organism evidence="8 9">
    <name type="scientific">Sphingomonas naphthae</name>
    <dbReference type="NCBI Taxonomy" id="1813468"/>
    <lineage>
        <taxon>Bacteria</taxon>
        <taxon>Pseudomonadati</taxon>
        <taxon>Pseudomonadota</taxon>
        <taxon>Alphaproteobacteria</taxon>
        <taxon>Sphingomonadales</taxon>
        <taxon>Sphingomonadaceae</taxon>
        <taxon>Sphingomonas</taxon>
    </lineage>
</organism>
<protein>
    <recommendedName>
        <fullName evidence="6">Ribonuclease VapC</fullName>
        <shortName evidence="6">RNase VapC</shortName>
        <ecNumber evidence="6">3.1.-.-</ecNumber>
    </recommendedName>
    <alternativeName>
        <fullName evidence="6">Toxin VapC</fullName>
    </alternativeName>
</protein>
<comment type="cofactor">
    <cofactor evidence="6">
        <name>Mg(2+)</name>
        <dbReference type="ChEBI" id="CHEBI:18420"/>
    </cofactor>
</comment>
<dbReference type="PANTHER" id="PTHR35901">
    <property type="entry name" value="RIBONUCLEASE VAPC3"/>
    <property type="match status" value="1"/>
</dbReference>
<dbReference type="HAMAP" id="MF_00265">
    <property type="entry name" value="VapC_Nob1"/>
    <property type="match status" value="1"/>
</dbReference>
<keyword evidence="3 6" id="KW-0479">Metal-binding</keyword>
<dbReference type="Gene3D" id="3.40.50.1010">
    <property type="entry name" value="5'-nuclease"/>
    <property type="match status" value="1"/>
</dbReference>
<keyword evidence="9" id="KW-1185">Reference proteome</keyword>
<keyword evidence="2 6" id="KW-0540">Nuclease</keyword>
<keyword evidence="5 6" id="KW-0460">Magnesium</keyword>
<name>A0ABY7TNH5_9SPHN</name>
<gene>
    <name evidence="6" type="primary">vapC</name>
    <name evidence="8" type="ORF">PQ455_06045</name>
</gene>
<dbReference type="InterPro" id="IPR002716">
    <property type="entry name" value="PIN_dom"/>
</dbReference>
<sequence>MAFVVDASMALAWHFADEAHGFADGVLERTLAEPIVVPRHWWLEVANGALMGERRGRSLPAQTARFEARLAMIDVETDEEGGGDIFARILPLARAHRLTVYDAVYLELAERRGLALATLDRDLGDAARAIGVEVLEQQ</sequence>
<dbReference type="Pfam" id="PF01850">
    <property type="entry name" value="PIN"/>
    <property type="match status" value="1"/>
</dbReference>
<reference evidence="8 9" key="1">
    <citation type="submission" date="2023-02" db="EMBL/GenBank/DDBJ databases">
        <title>Genome sequence of Sphingomonas naphthae.</title>
        <authorList>
            <person name="Kim S."/>
            <person name="Heo J."/>
            <person name="Kwon S.-W."/>
        </authorList>
    </citation>
    <scope>NUCLEOTIDE SEQUENCE [LARGE SCALE GENOMIC DNA]</scope>
    <source>
        <strain evidence="8 9">KACC 18716</strain>
    </source>
</reference>
<comment type="similarity">
    <text evidence="6">Belongs to the PINc/VapC protein family.</text>
</comment>
<evidence type="ECO:0000256" key="4">
    <source>
        <dbReference type="ARBA" id="ARBA00022801"/>
    </source>
</evidence>
<evidence type="ECO:0000259" key="7">
    <source>
        <dbReference type="Pfam" id="PF01850"/>
    </source>
</evidence>
<dbReference type="EC" id="3.1.-.-" evidence="6"/>
<accession>A0ABY7TNH5</accession>
<feature type="domain" description="PIN" evidence="7">
    <location>
        <begin position="4"/>
        <end position="128"/>
    </location>
</feature>
<dbReference type="CDD" id="cd09873">
    <property type="entry name" value="PIN_Pae0151-like"/>
    <property type="match status" value="1"/>
</dbReference>
<dbReference type="RefSeq" id="WP_273690122.1">
    <property type="nucleotide sequence ID" value="NZ_CP117411.1"/>
</dbReference>
<dbReference type="SUPFAM" id="SSF88723">
    <property type="entry name" value="PIN domain-like"/>
    <property type="match status" value="1"/>
</dbReference>
<dbReference type="InterPro" id="IPR029060">
    <property type="entry name" value="PIN-like_dom_sf"/>
</dbReference>
<evidence type="ECO:0000256" key="2">
    <source>
        <dbReference type="ARBA" id="ARBA00022722"/>
    </source>
</evidence>
<feature type="binding site" evidence="6">
    <location>
        <position position="102"/>
    </location>
    <ligand>
        <name>Mg(2+)</name>
        <dbReference type="ChEBI" id="CHEBI:18420"/>
    </ligand>
</feature>
<evidence type="ECO:0000256" key="5">
    <source>
        <dbReference type="ARBA" id="ARBA00022842"/>
    </source>
</evidence>
<dbReference type="EMBL" id="CP117411">
    <property type="protein sequence ID" value="WCT74782.1"/>
    <property type="molecule type" value="Genomic_DNA"/>
</dbReference>
<comment type="function">
    <text evidence="6">Toxic component of a toxin-antitoxin (TA) system. An RNase.</text>
</comment>
<dbReference type="InterPro" id="IPR044153">
    <property type="entry name" value="PIN_Pae0151-like"/>
</dbReference>
<dbReference type="PANTHER" id="PTHR35901:SF1">
    <property type="entry name" value="EXONUCLEASE VAPC9"/>
    <property type="match status" value="1"/>
</dbReference>
<evidence type="ECO:0000256" key="6">
    <source>
        <dbReference type="HAMAP-Rule" id="MF_00265"/>
    </source>
</evidence>
<dbReference type="InterPro" id="IPR022907">
    <property type="entry name" value="VapC_family"/>
</dbReference>
<evidence type="ECO:0000313" key="9">
    <source>
        <dbReference type="Proteomes" id="UP001220395"/>
    </source>
</evidence>
<keyword evidence="6" id="KW-0800">Toxin</keyword>
<evidence type="ECO:0000256" key="3">
    <source>
        <dbReference type="ARBA" id="ARBA00022723"/>
    </source>
</evidence>
<evidence type="ECO:0000313" key="8">
    <source>
        <dbReference type="EMBL" id="WCT74782.1"/>
    </source>
</evidence>
<dbReference type="InterPro" id="IPR051619">
    <property type="entry name" value="TypeII_TA_RNase_PINc/VapC"/>
</dbReference>